<dbReference type="InterPro" id="IPR002933">
    <property type="entry name" value="Peptidase_M20"/>
</dbReference>
<dbReference type="GO" id="GO:0006508">
    <property type="term" value="P:proteolysis"/>
    <property type="evidence" value="ECO:0007669"/>
    <property type="project" value="UniProtKB-KW"/>
</dbReference>
<keyword evidence="2" id="KW-0479">Metal-binding</keyword>
<keyword evidence="1" id="KW-0645">Protease</keyword>
<accession>A0A383EY09</accession>
<name>A0A383EY09_9ZZZZ</name>
<dbReference type="SUPFAM" id="SSF53187">
    <property type="entry name" value="Zn-dependent exopeptidases"/>
    <property type="match status" value="1"/>
</dbReference>
<evidence type="ECO:0000256" key="2">
    <source>
        <dbReference type="ARBA" id="ARBA00022723"/>
    </source>
</evidence>
<dbReference type="GO" id="GO:0008233">
    <property type="term" value="F:peptidase activity"/>
    <property type="evidence" value="ECO:0007669"/>
    <property type="project" value="UniProtKB-KW"/>
</dbReference>
<organism evidence="4">
    <name type="scientific">marine metagenome</name>
    <dbReference type="NCBI Taxonomy" id="408172"/>
    <lineage>
        <taxon>unclassified sequences</taxon>
        <taxon>metagenomes</taxon>
        <taxon>ecological metagenomes</taxon>
    </lineage>
</organism>
<dbReference type="GO" id="GO:0046872">
    <property type="term" value="F:metal ion binding"/>
    <property type="evidence" value="ECO:0007669"/>
    <property type="project" value="UniProtKB-KW"/>
</dbReference>
<reference evidence="4" key="1">
    <citation type="submission" date="2018-05" db="EMBL/GenBank/DDBJ databases">
        <authorList>
            <person name="Lanie J.A."/>
            <person name="Ng W.-L."/>
            <person name="Kazmierczak K.M."/>
            <person name="Andrzejewski T.M."/>
            <person name="Davidsen T.M."/>
            <person name="Wayne K.J."/>
            <person name="Tettelin H."/>
            <person name="Glass J.I."/>
            <person name="Rusch D."/>
            <person name="Podicherti R."/>
            <person name="Tsui H.-C.T."/>
            <person name="Winkler M.E."/>
        </authorList>
    </citation>
    <scope>NUCLEOTIDE SEQUENCE</scope>
</reference>
<proteinExistence type="predicted"/>
<sequence>MGRDTDWMTGKDDRHRFVEKFWDEFIVPTITDYIKIPNKSLSFDPDWEANGHMETALQLALRWLETHPVPGAKVRVGRHPGRTPLILVDCPGERDGTILMYGHLDKQPEMTGWREDLGPWQPKMEDGKLYGRGGADDGYALFASVCALCTLVHEKIPRPRVVIVIEFSEESGSVDLPFWVDYFAEEIGQPDLVVCLDSGAGNSEQLWSTTSLRGLV</sequence>
<evidence type="ECO:0000313" key="4">
    <source>
        <dbReference type="EMBL" id="SVE61832.1"/>
    </source>
</evidence>
<gene>
    <name evidence="4" type="ORF">METZ01_LOCUS514686</name>
</gene>
<dbReference type="Pfam" id="PF01546">
    <property type="entry name" value="Peptidase_M20"/>
    <property type="match status" value="1"/>
</dbReference>
<evidence type="ECO:0000256" key="3">
    <source>
        <dbReference type="ARBA" id="ARBA00022801"/>
    </source>
</evidence>
<dbReference type="InterPro" id="IPR051458">
    <property type="entry name" value="Cyt/Met_Dipeptidase"/>
</dbReference>
<keyword evidence="3" id="KW-0378">Hydrolase</keyword>
<dbReference type="PANTHER" id="PTHR43270:SF4">
    <property type="entry name" value="CARNOSINE DIPEPTIDASE 2, ISOFORM A"/>
    <property type="match status" value="1"/>
</dbReference>
<dbReference type="PANTHER" id="PTHR43270">
    <property type="entry name" value="BETA-ALA-HIS DIPEPTIDASE"/>
    <property type="match status" value="1"/>
</dbReference>
<feature type="non-terminal residue" evidence="4">
    <location>
        <position position="216"/>
    </location>
</feature>
<evidence type="ECO:0000256" key="1">
    <source>
        <dbReference type="ARBA" id="ARBA00022670"/>
    </source>
</evidence>
<dbReference type="EMBL" id="UINC01229916">
    <property type="protein sequence ID" value="SVE61832.1"/>
    <property type="molecule type" value="Genomic_DNA"/>
</dbReference>
<dbReference type="Gene3D" id="3.40.630.10">
    <property type="entry name" value="Zn peptidases"/>
    <property type="match status" value="1"/>
</dbReference>
<evidence type="ECO:0008006" key="5">
    <source>
        <dbReference type="Google" id="ProtNLM"/>
    </source>
</evidence>
<protein>
    <recommendedName>
        <fullName evidence="5">Peptidase M20 dimerisation domain-containing protein</fullName>
    </recommendedName>
</protein>
<dbReference type="AlphaFoldDB" id="A0A383EY09"/>